<feature type="transmembrane region" description="Helical" evidence="7">
    <location>
        <begin position="240"/>
        <end position="261"/>
    </location>
</feature>
<evidence type="ECO:0000313" key="9">
    <source>
        <dbReference type="EMBL" id="OPH47789.1"/>
    </source>
</evidence>
<dbReference type="Gene3D" id="1.10.3720.10">
    <property type="entry name" value="MetI-like"/>
    <property type="match status" value="1"/>
</dbReference>
<keyword evidence="4 7" id="KW-0812">Transmembrane</keyword>
<evidence type="ECO:0000256" key="7">
    <source>
        <dbReference type="RuleBase" id="RU363032"/>
    </source>
</evidence>
<dbReference type="OrthoDB" id="187395at2"/>
<keyword evidence="2 7" id="KW-0813">Transport</keyword>
<keyword evidence="5 7" id="KW-1133">Transmembrane helix</keyword>
<evidence type="ECO:0000256" key="6">
    <source>
        <dbReference type="ARBA" id="ARBA00023136"/>
    </source>
</evidence>
<keyword evidence="3" id="KW-1003">Cell membrane</keyword>
<feature type="domain" description="ABC transmembrane type-1" evidence="8">
    <location>
        <begin position="70"/>
        <end position="261"/>
    </location>
</feature>
<dbReference type="CDD" id="cd06261">
    <property type="entry name" value="TM_PBP2"/>
    <property type="match status" value="1"/>
</dbReference>
<dbReference type="AlphaFoldDB" id="A0A1V4H971"/>
<comment type="subcellular location">
    <subcellularLocation>
        <location evidence="1 7">Cell membrane</location>
        <topology evidence="1 7">Multi-pass membrane protein</topology>
    </subcellularLocation>
</comment>
<evidence type="ECO:0000313" key="10">
    <source>
        <dbReference type="Proteomes" id="UP000190626"/>
    </source>
</evidence>
<dbReference type="EMBL" id="MBTG01000054">
    <property type="protein sequence ID" value="OPH47789.1"/>
    <property type="molecule type" value="Genomic_DNA"/>
</dbReference>
<evidence type="ECO:0000256" key="4">
    <source>
        <dbReference type="ARBA" id="ARBA00022692"/>
    </source>
</evidence>
<dbReference type="InterPro" id="IPR035906">
    <property type="entry name" value="MetI-like_sf"/>
</dbReference>
<dbReference type="PROSITE" id="PS50928">
    <property type="entry name" value="ABC_TM1"/>
    <property type="match status" value="1"/>
</dbReference>
<protein>
    <submittedName>
        <fullName evidence="9">Sugar ABC transporter permease</fullName>
    </submittedName>
</protein>
<comment type="caution">
    <text evidence="9">The sequence shown here is derived from an EMBL/GenBank/DDBJ whole genome shotgun (WGS) entry which is preliminary data.</text>
</comment>
<evidence type="ECO:0000256" key="2">
    <source>
        <dbReference type="ARBA" id="ARBA00022448"/>
    </source>
</evidence>
<feature type="transmembrane region" description="Helical" evidence="7">
    <location>
        <begin position="182"/>
        <end position="204"/>
    </location>
</feature>
<dbReference type="Pfam" id="PF00528">
    <property type="entry name" value="BPD_transp_1"/>
    <property type="match status" value="1"/>
</dbReference>
<dbReference type="InterPro" id="IPR000515">
    <property type="entry name" value="MetI-like"/>
</dbReference>
<feature type="transmembrane region" description="Helical" evidence="7">
    <location>
        <begin position="106"/>
        <end position="129"/>
    </location>
</feature>
<gene>
    <name evidence="9" type="ORF">BC351_39655</name>
</gene>
<organism evidence="9 10">
    <name type="scientific">Paenibacillus ferrarius</name>
    <dbReference type="NCBI Taxonomy" id="1469647"/>
    <lineage>
        <taxon>Bacteria</taxon>
        <taxon>Bacillati</taxon>
        <taxon>Bacillota</taxon>
        <taxon>Bacilli</taxon>
        <taxon>Bacillales</taxon>
        <taxon>Paenibacillaceae</taxon>
        <taxon>Paenibacillus</taxon>
    </lineage>
</organism>
<evidence type="ECO:0000256" key="1">
    <source>
        <dbReference type="ARBA" id="ARBA00004651"/>
    </source>
</evidence>
<dbReference type="GO" id="GO:0005886">
    <property type="term" value="C:plasma membrane"/>
    <property type="evidence" value="ECO:0007669"/>
    <property type="project" value="UniProtKB-SubCell"/>
</dbReference>
<feature type="transmembrane region" description="Helical" evidence="7">
    <location>
        <begin position="69"/>
        <end position="94"/>
    </location>
</feature>
<dbReference type="SUPFAM" id="SSF161098">
    <property type="entry name" value="MetI-like"/>
    <property type="match status" value="1"/>
</dbReference>
<keyword evidence="6 7" id="KW-0472">Membrane</keyword>
<evidence type="ECO:0000256" key="3">
    <source>
        <dbReference type="ARBA" id="ARBA00022475"/>
    </source>
</evidence>
<dbReference type="PANTHER" id="PTHR43744:SF8">
    <property type="entry name" value="SN-GLYCEROL-3-PHOSPHATE TRANSPORT SYSTEM PERMEASE PROTEIN UGPE"/>
    <property type="match status" value="1"/>
</dbReference>
<dbReference type="PANTHER" id="PTHR43744">
    <property type="entry name" value="ABC TRANSPORTER PERMEASE PROTEIN MG189-RELATED-RELATED"/>
    <property type="match status" value="1"/>
</dbReference>
<accession>A0A1V4H971</accession>
<evidence type="ECO:0000259" key="8">
    <source>
        <dbReference type="PROSITE" id="PS50928"/>
    </source>
</evidence>
<dbReference type="Proteomes" id="UP000190626">
    <property type="component" value="Unassembled WGS sequence"/>
</dbReference>
<dbReference type="STRING" id="1469647.BC351_39655"/>
<reference evidence="10" key="1">
    <citation type="submission" date="2016-07" db="EMBL/GenBank/DDBJ databases">
        <authorList>
            <person name="Florea S."/>
            <person name="Webb J.S."/>
            <person name="Jaromczyk J."/>
            <person name="Schardl C.L."/>
        </authorList>
    </citation>
    <scope>NUCLEOTIDE SEQUENCE [LARGE SCALE GENOMIC DNA]</scope>
    <source>
        <strain evidence="10">CY1</strain>
    </source>
</reference>
<name>A0A1V4H971_9BACL</name>
<sequence>MKIRGVSGLLFAVCMTVLVLAELFPLVWLFDFSLLKSGDFFGSSILKWPNPPMWKNYADAFKGAHITMLFFNSLLVSFLSIVIIVALSITMGYAFTRMRWKLRNTFFALIMVGMIIPIYATLLPNFILFKQAGILNSYLSLILPYAAFAIPVSMFIITGFLETIPKALEEAAIMDGLGVPGMIYRIILPLLKPAIATVAVLAFLSCWNEFIMAVTYIDKDSLRTLPFAIVYFMGQYSSNYGAQFAVLAIIAIPSILIYLIFTDQITRGITAGAVKG</sequence>
<comment type="similarity">
    <text evidence="7">Belongs to the binding-protein-dependent transport system permease family.</text>
</comment>
<evidence type="ECO:0000256" key="5">
    <source>
        <dbReference type="ARBA" id="ARBA00022989"/>
    </source>
</evidence>
<proteinExistence type="inferred from homology"/>
<dbReference type="RefSeq" id="WP_079419823.1">
    <property type="nucleotide sequence ID" value="NZ_MBTG01000054.1"/>
</dbReference>
<dbReference type="GO" id="GO:0055085">
    <property type="term" value="P:transmembrane transport"/>
    <property type="evidence" value="ECO:0007669"/>
    <property type="project" value="InterPro"/>
</dbReference>
<keyword evidence="10" id="KW-1185">Reference proteome</keyword>
<feature type="transmembrane region" description="Helical" evidence="7">
    <location>
        <begin position="141"/>
        <end position="161"/>
    </location>
</feature>